<reference evidence="2 3" key="1">
    <citation type="journal article" date="2018" name="Appl. Microbiol. Biotechnol.">
        <title>Co-cultivation of the strictly anaerobic methanogen Methanosarcina barkeri with aerobic methanotrophs in an oxygen-limited membrane bioreactor.</title>
        <authorList>
            <person name="In 't Zandt M.H."/>
            <person name="van den Bosch T.J.M."/>
            <person name="Rijkers R."/>
            <person name="van Kessel M.A.H.J."/>
            <person name="Jetten M.S.M."/>
            <person name="Welte C.U."/>
        </authorList>
    </citation>
    <scope>NUCLEOTIDE SEQUENCE [LARGE SCALE GENOMIC DNA]</scope>
    <source>
        <strain evidence="2 3">DSM 17706</strain>
    </source>
</reference>
<evidence type="ECO:0000313" key="3">
    <source>
        <dbReference type="Proteomes" id="UP000245137"/>
    </source>
</evidence>
<dbReference type="InterPro" id="IPR021354">
    <property type="entry name" value="DUF2975"/>
</dbReference>
<keyword evidence="1" id="KW-0472">Membrane</keyword>
<feature type="transmembrane region" description="Helical" evidence="1">
    <location>
        <begin position="35"/>
        <end position="55"/>
    </location>
</feature>
<organism evidence="2 3">
    <name type="scientific">Methylosinus sporium</name>
    <dbReference type="NCBI Taxonomy" id="428"/>
    <lineage>
        <taxon>Bacteria</taxon>
        <taxon>Pseudomonadati</taxon>
        <taxon>Pseudomonadota</taxon>
        <taxon>Alphaproteobacteria</taxon>
        <taxon>Hyphomicrobiales</taxon>
        <taxon>Methylocystaceae</taxon>
        <taxon>Methylosinus</taxon>
    </lineage>
</organism>
<dbReference type="Pfam" id="PF11188">
    <property type="entry name" value="DUF2975"/>
    <property type="match status" value="1"/>
</dbReference>
<accession>A0A2U1SUH7</accession>
<feature type="transmembrane region" description="Helical" evidence="1">
    <location>
        <begin position="80"/>
        <end position="105"/>
    </location>
</feature>
<name>A0A2U1SUH7_METSR</name>
<sequence>MTRPRRMQPMTDAVAFQDPRFSALRVRIGWICQTVRALVIVFAGADLLAILTFWADHGKVERHYRELLQIDVSGASQSQYATATALSLFVWVFAAVISFCLWRVFSLYREGGVFSAEAALWLRRAGVIGLFTVLLDVVMRSAIILTIASHLPPGQNHHGYIRLEDLLNVIFLLVLIAIAHIFKTAADIAGEHAQFV</sequence>
<comment type="caution">
    <text evidence="2">The sequence shown here is derived from an EMBL/GenBank/DDBJ whole genome shotgun (WGS) entry which is preliminary data.</text>
</comment>
<dbReference type="Proteomes" id="UP000245137">
    <property type="component" value="Unassembled WGS sequence"/>
</dbReference>
<protein>
    <submittedName>
        <fullName evidence="2">DUF2975 domain-containing protein</fullName>
    </submittedName>
</protein>
<keyword evidence="3" id="KW-1185">Reference proteome</keyword>
<feature type="transmembrane region" description="Helical" evidence="1">
    <location>
        <begin position="125"/>
        <end position="147"/>
    </location>
</feature>
<evidence type="ECO:0000313" key="2">
    <source>
        <dbReference type="EMBL" id="PWB95274.1"/>
    </source>
</evidence>
<dbReference type="EMBL" id="PUIV01000003">
    <property type="protein sequence ID" value="PWB95274.1"/>
    <property type="molecule type" value="Genomic_DNA"/>
</dbReference>
<evidence type="ECO:0000256" key="1">
    <source>
        <dbReference type="SAM" id="Phobius"/>
    </source>
</evidence>
<proteinExistence type="predicted"/>
<keyword evidence="1" id="KW-1133">Transmembrane helix</keyword>
<gene>
    <name evidence="2" type="ORF">C5689_03815</name>
</gene>
<dbReference type="AlphaFoldDB" id="A0A2U1SUH7"/>
<keyword evidence="1" id="KW-0812">Transmembrane</keyword>
<feature type="transmembrane region" description="Helical" evidence="1">
    <location>
        <begin position="167"/>
        <end position="186"/>
    </location>
</feature>